<name>A0A4R3N6K9_9GAMM</name>
<keyword evidence="2" id="KW-0812">Transmembrane</keyword>
<comment type="caution">
    <text evidence="3">The sequence shown here is derived from an EMBL/GenBank/DDBJ whole genome shotgun (WGS) entry which is preliminary data.</text>
</comment>
<gene>
    <name evidence="3" type="ORF">EDC35_101437</name>
</gene>
<keyword evidence="4" id="KW-1185">Reference proteome</keyword>
<dbReference type="AlphaFoldDB" id="A0A4R3N6K9"/>
<evidence type="ECO:0000256" key="1">
    <source>
        <dbReference type="SAM" id="Coils"/>
    </source>
</evidence>
<sequence>MPTLNDTQQTIEETKASIDALSQTADSTKTKIDGLVARKYWILGGAMVLGVLFILLLIVITIDSPSQPVVQTIDPTPRSSVTE</sequence>
<feature type="coiled-coil region" evidence="1">
    <location>
        <begin position="4"/>
        <end position="31"/>
    </location>
</feature>
<feature type="transmembrane region" description="Helical" evidence="2">
    <location>
        <begin position="40"/>
        <end position="62"/>
    </location>
</feature>
<proteinExistence type="predicted"/>
<keyword evidence="2" id="KW-0472">Membrane</keyword>
<protein>
    <submittedName>
        <fullName evidence="3">Uncharacterized protein</fullName>
    </submittedName>
</protein>
<dbReference type="EMBL" id="SMAO01000001">
    <property type="protein sequence ID" value="TCT24117.1"/>
    <property type="molecule type" value="Genomic_DNA"/>
</dbReference>
<keyword evidence="1" id="KW-0175">Coiled coil</keyword>
<evidence type="ECO:0000313" key="3">
    <source>
        <dbReference type="EMBL" id="TCT24117.1"/>
    </source>
</evidence>
<dbReference type="RefSeq" id="WP_132975259.1">
    <property type="nucleotide sequence ID" value="NZ_SMAO01000001.1"/>
</dbReference>
<evidence type="ECO:0000313" key="4">
    <source>
        <dbReference type="Proteomes" id="UP000295717"/>
    </source>
</evidence>
<keyword evidence="2" id="KW-1133">Transmembrane helix</keyword>
<dbReference type="Proteomes" id="UP000295717">
    <property type="component" value="Unassembled WGS sequence"/>
</dbReference>
<organism evidence="3 4">
    <name type="scientific">Thiobaca trueperi</name>
    <dbReference type="NCBI Taxonomy" id="127458"/>
    <lineage>
        <taxon>Bacteria</taxon>
        <taxon>Pseudomonadati</taxon>
        <taxon>Pseudomonadota</taxon>
        <taxon>Gammaproteobacteria</taxon>
        <taxon>Chromatiales</taxon>
        <taxon>Chromatiaceae</taxon>
        <taxon>Thiobaca</taxon>
    </lineage>
</organism>
<accession>A0A4R3N6K9</accession>
<reference evidence="3 4" key="1">
    <citation type="submission" date="2019-03" db="EMBL/GenBank/DDBJ databases">
        <title>Genomic Encyclopedia of Type Strains, Phase IV (KMG-IV): sequencing the most valuable type-strain genomes for metagenomic binning, comparative biology and taxonomic classification.</title>
        <authorList>
            <person name="Goeker M."/>
        </authorList>
    </citation>
    <scope>NUCLEOTIDE SEQUENCE [LARGE SCALE GENOMIC DNA]</scope>
    <source>
        <strain evidence="3 4">DSM 13587</strain>
    </source>
</reference>
<evidence type="ECO:0000256" key="2">
    <source>
        <dbReference type="SAM" id="Phobius"/>
    </source>
</evidence>